<evidence type="ECO:0000256" key="1">
    <source>
        <dbReference type="ARBA" id="ARBA00005450"/>
    </source>
</evidence>
<evidence type="ECO:0000313" key="15">
    <source>
        <dbReference type="Proteomes" id="UP000244016"/>
    </source>
</evidence>
<dbReference type="Gene3D" id="1.20.120.140">
    <property type="entry name" value="Signal recognition particle SRP54, nucleotide-binding domain"/>
    <property type="match status" value="1"/>
</dbReference>
<evidence type="ECO:0000256" key="10">
    <source>
        <dbReference type="SAM" id="Coils"/>
    </source>
</evidence>
<dbReference type="Pfam" id="PF00448">
    <property type="entry name" value="SRP54"/>
    <property type="match status" value="1"/>
</dbReference>
<dbReference type="GO" id="GO:0003924">
    <property type="term" value="F:GTPase activity"/>
    <property type="evidence" value="ECO:0007669"/>
    <property type="project" value="UniProtKB-UniRule"/>
</dbReference>
<feature type="domain" description="SRP54-type proteins GTP-binding" evidence="12">
    <location>
        <begin position="100"/>
        <end position="295"/>
    </location>
</feature>
<evidence type="ECO:0000256" key="6">
    <source>
        <dbReference type="ARBA" id="ARBA00023135"/>
    </source>
</evidence>
<sequence length="469" mass="52458">MFEALTERLERAFSRLRGRGKLRERDVDEALREVRLALLEADVSVEVVRDFLARIRERAVGQEVLESLTPAQQVVKVVYEELVRLMGEAREDVRWAKSPPTVLFLVGLQGTGKTTTAAKLAYHFLREGRSPLLVGADVYRPAAREQLETLGGKAGVPVYTRYDVDDAVRIAREGVARAREEGRDVVLVDTAGRLHVDEELMAELERMKAELTPHEILFTLDAMAGQDAVRVAREFHSRLALTGVVVTKLDGDSRGGAVLSVRAVTGAPVKFVAVGEKLEDLEPFYPDRMAQRILGMGDILTLIEKAERELDERRAAELERKMREATFDLEDFLEQLRSLRRMGPLEELLKLIPGVGGALRGVSVDERELRRIEAIILSMTPEERRRPEIVNYSRRKRIARGSGTSVQDVNRLLKQFETMRKLMKQMGRGGGKKGRLPDVGDLGDLSGLLGGAGGFPFAGGKKAKRKFWR</sequence>
<evidence type="ECO:0000256" key="8">
    <source>
        <dbReference type="ARBA" id="ARBA00048027"/>
    </source>
</evidence>
<accession>A0A2T5G928</accession>
<evidence type="ECO:0000313" key="14">
    <source>
        <dbReference type="EMBL" id="PTQ52693.1"/>
    </source>
</evidence>
<dbReference type="FunFam" id="3.40.50.300:FF:000022">
    <property type="entry name" value="Signal recognition particle 54 kDa subunit"/>
    <property type="match status" value="1"/>
</dbReference>
<name>A0A2T5G928_9BACL</name>
<comment type="catalytic activity">
    <reaction evidence="8 9">
        <text>GTP + H2O = GDP + phosphate + H(+)</text>
        <dbReference type="Rhea" id="RHEA:19669"/>
        <dbReference type="ChEBI" id="CHEBI:15377"/>
        <dbReference type="ChEBI" id="CHEBI:15378"/>
        <dbReference type="ChEBI" id="CHEBI:37565"/>
        <dbReference type="ChEBI" id="CHEBI:43474"/>
        <dbReference type="ChEBI" id="CHEBI:58189"/>
        <dbReference type="EC" id="3.6.5.4"/>
    </reaction>
</comment>
<protein>
    <recommendedName>
        <fullName evidence="9">Signal recognition particle protein</fullName>
        <ecNumber evidence="9">3.6.5.4</ecNumber>
    </recommendedName>
    <alternativeName>
        <fullName evidence="9">Fifty-four homolog</fullName>
    </alternativeName>
</protein>
<dbReference type="SUPFAM" id="SSF52540">
    <property type="entry name" value="P-loop containing nucleoside triphosphate hydrolases"/>
    <property type="match status" value="1"/>
</dbReference>
<dbReference type="PANTHER" id="PTHR11564:SF5">
    <property type="entry name" value="SIGNAL RECOGNITION PARTICLE SUBUNIT SRP54"/>
    <property type="match status" value="1"/>
</dbReference>
<keyword evidence="10" id="KW-0175">Coiled coil</keyword>
<evidence type="ECO:0000259" key="11">
    <source>
        <dbReference type="SMART" id="SM00382"/>
    </source>
</evidence>
<keyword evidence="5 9" id="KW-0342">GTP-binding</keyword>
<feature type="binding site" evidence="9">
    <location>
        <begin position="189"/>
        <end position="193"/>
    </location>
    <ligand>
        <name>GTP</name>
        <dbReference type="ChEBI" id="CHEBI:37565"/>
    </ligand>
</feature>
<dbReference type="InterPro" id="IPR004780">
    <property type="entry name" value="SRP"/>
</dbReference>
<reference evidence="14 15" key="1">
    <citation type="submission" date="2017-08" db="EMBL/GenBank/DDBJ databases">
        <title>Burning lignite coal seam in the remote Altai Mountains harbors a hydrogen-driven thermophilic microbial community.</title>
        <authorList>
            <person name="Kadnikov V.V."/>
            <person name="Mardanov A.V."/>
            <person name="Ivasenko D."/>
            <person name="Beletsky A.V."/>
            <person name="Karnachuk O.V."/>
            <person name="Ravin N.V."/>
        </authorList>
    </citation>
    <scope>NUCLEOTIDE SEQUENCE [LARGE SCALE GENOMIC DNA]</scope>
    <source>
        <strain evidence="14">AL31</strain>
    </source>
</reference>
<comment type="subcellular location">
    <subcellularLocation>
        <location evidence="9">Cytoplasm</location>
    </subcellularLocation>
    <text evidence="9">The SRP-RNC complex is targeted to the cytoplasmic membrane.</text>
</comment>
<feature type="binding site" evidence="9">
    <location>
        <begin position="107"/>
        <end position="114"/>
    </location>
    <ligand>
        <name>GTP</name>
        <dbReference type="ChEBI" id="CHEBI:37565"/>
    </ligand>
</feature>
<dbReference type="CDD" id="cd18539">
    <property type="entry name" value="SRP_G"/>
    <property type="match status" value="1"/>
</dbReference>
<evidence type="ECO:0000259" key="13">
    <source>
        <dbReference type="SMART" id="SM00963"/>
    </source>
</evidence>
<keyword evidence="9" id="KW-0963">Cytoplasm</keyword>
<dbReference type="NCBIfam" id="TIGR00959">
    <property type="entry name" value="ffh"/>
    <property type="match status" value="1"/>
</dbReference>
<keyword evidence="4 9" id="KW-0694">RNA-binding</keyword>
<dbReference type="EMBL" id="PEBW01000002">
    <property type="protein sequence ID" value="PTQ52693.1"/>
    <property type="molecule type" value="Genomic_DNA"/>
</dbReference>
<comment type="similarity">
    <text evidence="1 9">Belongs to the GTP-binding SRP family. SRP54 subfamily.</text>
</comment>
<dbReference type="InterPro" id="IPR036891">
    <property type="entry name" value="Signal_recog_part_SRP54_M_sf"/>
</dbReference>
<dbReference type="GO" id="GO:0008312">
    <property type="term" value="F:7S RNA binding"/>
    <property type="evidence" value="ECO:0007669"/>
    <property type="project" value="InterPro"/>
</dbReference>
<gene>
    <name evidence="9" type="primary">ffh</name>
    <name evidence="14" type="ORF">BLITH_0872</name>
</gene>
<keyword evidence="6 9" id="KW-0733">Signal recognition particle</keyword>
<evidence type="ECO:0000256" key="2">
    <source>
        <dbReference type="ARBA" id="ARBA00022741"/>
    </source>
</evidence>
<evidence type="ECO:0000256" key="5">
    <source>
        <dbReference type="ARBA" id="ARBA00023134"/>
    </source>
</evidence>
<dbReference type="InterPro" id="IPR004125">
    <property type="entry name" value="Signal_recog_particle_SRP54_M"/>
</dbReference>
<keyword evidence="7 9" id="KW-0687">Ribonucleoprotein</keyword>
<dbReference type="AlphaFoldDB" id="A0A2T5G928"/>
<dbReference type="GO" id="GO:0005525">
    <property type="term" value="F:GTP binding"/>
    <property type="evidence" value="ECO:0007669"/>
    <property type="project" value="UniProtKB-UniRule"/>
</dbReference>
<dbReference type="InterPro" id="IPR013822">
    <property type="entry name" value="Signal_recog_particl_SRP54_hlx"/>
</dbReference>
<dbReference type="PANTHER" id="PTHR11564">
    <property type="entry name" value="SIGNAL RECOGNITION PARTICLE 54K PROTEIN SRP54"/>
    <property type="match status" value="1"/>
</dbReference>
<comment type="function">
    <text evidence="9">Involved in targeting and insertion of nascent membrane proteins into the cytoplasmic membrane. Binds to the hydrophobic signal sequence of the ribosome-nascent chain (RNC) as it emerges from the ribosomes. The SRP-RNC complex is then targeted to the cytoplasmic membrane where it interacts with the SRP receptor FtsY.</text>
</comment>
<organism evidence="14 15">
    <name type="scientific">Brockia lithotrophica</name>
    <dbReference type="NCBI Taxonomy" id="933949"/>
    <lineage>
        <taxon>Bacteria</taxon>
        <taxon>Bacillati</taxon>
        <taxon>Bacillota</taxon>
        <taxon>Bacilli</taxon>
        <taxon>Bacillales</taxon>
        <taxon>Bacillales Family X. Incertae Sedis</taxon>
        <taxon>Brockia</taxon>
    </lineage>
</organism>
<dbReference type="SMART" id="SM00962">
    <property type="entry name" value="SRP54"/>
    <property type="match status" value="1"/>
</dbReference>
<dbReference type="SUPFAM" id="SSF47446">
    <property type="entry name" value="Signal peptide-binding domain"/>
    <property type="match status" value="1"/>
</dbReference>
<feature type="coiled-coil region" evidence="10">
    <location>
        <begin position="308"/>
        <end position="335"/>
    </location>
</feature>
<dbReference type="InterPro" id="IPR027417">
    <property type="entry name" value="P-loop_NTPase"/>
</dbReference>
<dbReference type="Pfam" id="PF02881">
    <property type="entry name" value="SRP54_N"/>
    <property type="match status" value="1"/>
</dbReference>
<feature type="domain" description="AAA+ ATPase" evidence="11">
    <location>
        <begin position="99"/>
        <end position="300"/>
    </location>
</feature>
<evidence type="ECO:0000256" key="7">
    <source>
        <dbReference type="ARBA" id="ARBA00023274"/>
    </source>
</evidence>
<dbReference type="GO" id="GO:0048500">
    <property type="term" value="C:signal recognition particle"/>
    <property type="evidence" value="ECO:0007669"/>
    <property type="project" value="UniProtKB-UniRule"/>
</dbReference>
<evidence type="ECO:0000256" key="3">
    <source>
        <dbReference type="ARBA" id="ARBA00022801"/>
    </source>
</evidence>
<comment type="caution">
    <text evidence="14">The sequence shown here is derived from an EMBL/GenBank/DDBJ whole genome shotgun (WGS) entry which is preliminary data.</text>
</comment>
<evidence type="ECO:0000256" key="4">
    <source>
        <dbReference type="ARBA" id="ARBA00022884"/>
    </source>
</evidence>
<dbReference type="SMART" id="SM00963">
    <property type="entry name" value="SRP54_N"/>
    <property type="match status" value="1"/>
</dbReference>
<dbReference type="Gene3D" id="3.40.50.300">
    <property type="entry name" value="P-loop containing nucleotide triphosphate hydrolases"/>
    <property type="match status" value="1"/>
</dbReference>
<dbReference type="InterPro" id="IPR003593">
    <property type="entry name" value="AAA+_ATPase"/>
</dbReference>
<dbReference type="HAMAP" id="MF_00306">
    <property type="entry name" value="SRP54"/>
    <property type="match status" value="1"/>
</dbReference>
<evidence type="ECO:0000256" key="9">
    <source>
        <dbReference type="HAMAP-Rule" id="MF_00306"/>
    </source>
</evidence>
<dbReference type="Proteomes" id="UP000244016">
    <property type="component" value="Unassembled WGS sequence"/>
</dbReference>
<comment type="domain">
    <text evidence="9">Composed of three domains: the N-terminal N domain, which is responsible for interactions with the ribosome, the central G domain, which binds GTP, and the C-terminal M domain, which binds the RNA and the signal sequence of the RNC.</text>
</comment>
<dbReference type="InterPro" id="IPR000897">
    <property type="entry name" value="SRP54_GTPase_dom"/>
</dbReference>
<dbReference type="InterPro" id="IPR022941">
    <property type="entry name" value="SRP54"/>
</dbReference>
<dbReference type="Pfam" id="PF02978">
    <property type="entry name" value="SRP_SPB"/>
    <property type="match status" value="1"/>
</dbReference>
<dbReference type="SMART" id="SM00382">
    <property type="entry name" value="AAA"/>
    <property type="match status" value="1"/>
</dbReference>
<feature type="binding site" evidence="9">
    <location>
        <begin position="247"/>
        <end position="250"/>
    </location>
    <ligand>
        <name>GTP</name>
        <dbReference type="ChEBI" id="CHEBI:37565"/>
    </ligand>
</feature>
<feature type="domain" description="Signal recognition particle SRP54 helical bundle" evidence="13">
    <location>
        <begin position="1"/>
        <end position="86"/>
    </location>
</feature>
<proteinExistence type="inferred from homology"/>
<evidence type="ECO:0000259" key="12">
    <source>
        <dbReference type="SMART" id="SM00962"/>
    </source>
</evidence>
<dbReference type="EC" id="3.6.5.4" evidence="9"/>
<comment type="subunit">
    <text evidence="9">Part of the signal recognition particle protein translocation system, which is composed of SRP and FtsY.</text>
</comment>
<dbReference type="InterPro" id="IPR042101">
    <property type="entry name" value="SRP54_N_sf"/>
</dbReference>
<keyword evidence="3 9" id="KW-0378">Hydrolase</keyword>
<keyword evidence="2 9" id="KW-0547">Nucleotide-binding</keyword>
<dbReference type="GO" id="GO:0006614">
    <property type="term" value="P:SRP-dependent cotranslational protein targeting to membrane"/>
    <property type="evidence" value="ECO:0007669"/>
    <property type="project" value="InterPro"/>
</dbReference>
<dbReference type="Gene3D" id="1.10.260.30">
    <property type="entry name" value="Signal recognition particle, SRP54 subunit, M-domain"/>
    <property type="match status" value="1"/>
</dbReference>